<keyword evidence="3 5" id="KW-1133">Transmembrane helix</keyword>
<evidence type="ECO:0000256" key="2">
    <source>
        <dbReference type="ARBA" id="ARBA00022692"/>
    </source>
</evidence>
<keyword evidence="11" id="KW-0675">Receptor</keyword>
<feature type="chain" id="PRO_5043271058" evidence="6">
    <location>
        <begin position="16"/>
        <end position="1463"/>
    </location>
</feature>
<keyword evidence="4 5" id="KW-0472">Membrane</keyword>
<evidence type="ECO:0000256" key="6">
    <source>
        <dbReference type="SAM" id="SignalP"/>
    </source>
</evidence>
<feature type="transmembrane region" description="Helical" evidence="5">
    <location>
        <begin position="845"/>
        <end position="865"/>
    </location>
</feature>
<keyword evidence="2 5" id="KW-0812">Transmembrane</keyword>
<keyword evidence="6" id="KW-0732">Signal</keyword>
<dbReference type="Gene3D" id="3.40.50.2300">
    <property type="match status" value="1"/>
</dbReference>
<feature type="signal peptide" evidence="6">
    <location>
        <begin position="1"/>
        <end position="15"/>
    </location>
</feature>
<dbReference type="Gene3D" id="2.10.50.10">
    <property type="entry name" value="Tumor Necrosis Factor Receptor, subunit A, domain 2"/>
    <property type="match status" value="2"/>
</dbReference>
<dbReference type="EMBL" id="CAMXCT030003239">
    <property type="protein sequence ID" value="CAL4790601.1"/>
    <property type="molecule type" value="Genomic_DNA"/>
</dbReference>
<evidence type="ECO:0000256" key="4">
    <source>
        <dbReference type="ARBA" id="ARBA00023136"/>
    </source>
</evidence>
<dbReference type="InterPro" id="IPR001828">
    <property type="entry name" value="ANF_lig-bd_rcpt"/>
</dbReference>
<sequence>MAWTVWLLCLRLVLAQELGIGIYGPMTSYSQWDIAVVAAFDLDLRRNFDPSIASRFGERPIIHVPNLHPQVANLTLRIGTSHSKSEAWRTFPPDVVQGKAMWKWIVVFRVPLLMCIYGLEPYGQGLFQVVENEARTAGEQHRFRGVAMRNMEIFVVEEAMIAIDFVRSFKSRFLFLSTNVGLNDGLLPLLDREGFFDHGWQVVASETATNYANFPVGFMRWKPVSEGPKYQDFRELWSKMRATDVLSEEARARYGIDSFRIPLDEATVPPITDAGFVDPSLALDLYEPFLFDALYAFVIAINTLLNGGVPLEEIKGDRLLNQLRITEFEGISGLVSFDQYGDRQASYELVNLHPDGLRVAALYRGVEDQLVVAAGSVYWVGGMRVDQPPSFLTDCGPGSYKDELLGQCVPCTRGFQCINGTQELCPKGTFSNVSGATFCRNCSKGSFYGDLGSTRCTSCQAGFYADEEGLETCRRCPKGTYVSALHAESCFDCGMNQITEESGSQLQSDCRCAQGTFMCDTGPSLGCLTCPEGLLCATGLDPPVHQPGYWTSADDTCRFKVLKCRNARECPGKMSLGGCAAGREGRACNNCKPNHYPKDDGTCAECGATDFLPSVLFSLAALNLFILFVRLLQGDLDQMSLNTLTVAAVGGQMVTAVQALGSIRQLSIDWVEPVRSLISLTQVLVLDLDLVRISCVDGIDSPTVKFVRRLMLCPIGIGCILITWAVKKCLGQKMHFDTIFNICGVFTFALFISITLFVVDPLRCGRNPDGSLSMLSNPGVICFDSGEHFVMLFLCILGILCYPMTIISWATYTTCSYPSRITSGQGLQLVHRHRFLFQRFRPQRYYYGLLLLLRNAMLALFPVIFTPVPSLQIEIMGFVLLTASALQIRLWPWRTELANYTDLAINLLLQILLLGVSPLVSRDAEKSTVLLGYLLSFAVLSPFIAGLVVISHAIWRHFIPPSLFGVFLCHHKGSAGSLCRLLKLLAAKHTKSQIFLDSDQLEDLDLIFDTIRGKTKSVAVVLTPHVLKRMWCAGEIVTAYKNQVLTVPLMCDGYTPPDDEFLEHLEEVWTAQQRQILSFHGISMEDVQQAYAWLLQLECLDVHRFGAMDELENTVVELLARVKVPMKLFRQSPTASPHSVRVKARILITGSVRDGEALASLEIFQILAQKTMQRECAVVRSANELLAYRPWAYYLVVLLSRGMLRDPGFAKTLLSIHLEGETKNRPLELVTVSADPLFEFPSAEFFKDLEDFGLGLDNQGEAPLPVELGPFLSSAYRALLNVLALPLSPLGSEGLLEEQVSEICRRFRRYKNPIYATALDDEEDLKVEGDGVDPQSLIEENGSMGIFTDCTVKKQAFSRAKKSLTWTETGNMIESREGHMNDNILNQTNRQKRERLSTGSADSRESEWQVFQIVEELPSESWNPDVPSTLSSKRDLDSWNPDWQVNISLQCIREDQDDNLVEI</sequence>
<dbReference type="GO" id="GO:0016020">
    <property type="term" value="C:membrane"/>
    <property type="evidence" value="ECO:0007669"/>
    <property type="project" value="UniProtKB-SubCell"/>
</dbReference>
<reference evidence="9" key="1">
    <citation type="submission" date="2022-10" db="EMBL/GenBank/DDBJ databases">
        <authorList>
            <person name="Chen Y."/>
            <person name="Dougan E. K."/>
            <person name="Chan C."/>
            <person name="Rhodes N."/>
            <person name="Thang M."/>
        </authorList>
    </citation>
    <scope>NUCLEOTIDE SEQUENCE</scope>
</reference>
<feature type="domain" description="Tyrosine-protein kinase ephrin type A/B receptor-like" evidence="8">
    <location>
        <begin position="462"/>
        <end position="510"/>
    </location>
</feature>
<dbReference type="EMBL" id="CAMXCT010003239">
    <property type="protein sequence ID" value="CAI4003289.1"/>
    <property type="molecule type" value="Genomic_DNA"/>
</dbReference>
<organism evidence="9">
    <name type="scientific">Cladocopium goreaui</name>
    <dbReference type="NCBI Taxonomy" id="2562237"/>
    <lineage>
        <taxon>Eukaryota</taxon>
        <taxon>Sar</taxon>
        <taxon>Alveolata</taxon>
        <taxon>Dinophyceae</taxon>
        <taxon>Suessiales</taxon>
        <taxon>Symbiodiniaceae</taxon>
        <taxon>Cladocopium</taxon>
    </lineage>
</organism>
<dbReference type="InterPro" id="IPR028082">
    <property type="entry name" value="Peripla_BP_I"/>
</dbReference>
<dbReference type="OrthoDB" id="422238at2759"/>
<feature type="transmembrane region" description="Helical" evidence="5">
    <location>
        <begin position="903"/>
        <end position="921"/>
    </location>
</feature>
<dbReference type="SUPFAM" id="SSF53822">
    <property type="entry name" value="Periplasmic binding protein-like I"/>
    <property type="match status" value="1"/>
</dbReference>
<dbReference type="Pfam" id="PF01094">
    <property type="entry name" value="ANF_receptor"/>
    <property type="match status" value="1"/>
</dbReference>
<feature type="transmembrane region" description="Helical" evidence="5">
    <location>
        <begin position="789"/>
        <end position="812"/>
    </location>
</feature>
<feature type="transmembrane region" description="Helical" evidence="5">
    <location>
        <begin position="706"/>
        <end position="726"/>
    </location>
</feature>
<dbReference type="InterPro" id="IPR009030">
    <property type="entry name" value="Growth_fac_rcpt_cys_sf"/>
</dbReference>
<evidence type="ECO:0000259" key="8">
    <source>
        <dbReference type="Pfam" id="PF07699"/>
    </source>
</evidence>
<feature type="domain" description="Receptor ligand binding region" evidence="7">
    <location>
        <begin position="288"/>
        <end position="354"/>
    </location>
</feature>
<evidence type="ECO:0000313" key="10">
    <source>
        <dbReference type="EMBL" id="CAL1156664.1"/>
    </source>
</evidence>
<dbReference type="PANTHER" id="PTHR46967">
    <property type="entry name" value="INSULIN-LIKE GROWTH FACTOR BINDING PROTEIN,N-TERMINAL"/>
    <property type="match status" value="1"/>
</dbReference>
<proteinExistence type="predicted"/>
<evidence type="ECO:0000313" key="11">
    <source>
        <dbReference type="EMBL" id="CAL4790601.1"/>
    </source>
</evidence>
<gene>
    <name evidence="9" type="ORF">C1SCF055_LOCUS29169</name>
</gene>
<reference evidence="10" key="2">
    <citation type="submission" date="2024-04" db="EMBL/GenBank/DDBJ databases">
        <authorList>
            <person name="Chen Y."/>
            <person name="Shah S."/>
            <person name="Dougan E. K."/>
            <person name="Thang M."/>
            <person name="Chan C."/>
        </authorList>
    </citation>
    <scope>NUCLEOTIDE SEQUENCE [LARGE SCALE GENOMIC DNA]</scope>
</reference>
<feature type="transmembrane region" description="Helical" evidence="5">
    <location>
        <begin position="933"/>
        <end position="955"/>
    </location>
</feature>
<protein>
    <submittedName>
        <fullName evidence="11">Receptor-type guanylate cyclase gcy-28 (GCY-X1)</fullName>
    </submittedName>
</protein>
<evidence type="ECO:0000313" key="9">
    <source>
        <dbReference type="EMBL" id="CAI4003289.1"/>
    </source>
</evidence>
<dbReference type="Proteomes" id="UP001152797">
    <property type="component" value="Unassembled WGS sequence"/>
</dbReference>
<name>A0A9P1D3R8_9DINO</name>
<comment type="caution">
    <text evidence="9">The sequence shown here is derived from an EMBL/GenBank/DDBJ whole genome shotgun (WGS) entry which is preliminary data.</text>
</comment>
<dbReference type="InterPro" id="IPR011641">
    <property type="entry name" value="Tyr-kin_ephrin_A/B_rcpt-like"/>
</dbReference>
<dbReference type="Pfam" id="PF07699">
    <property type="entry name" value="Ephrin_rec_like"/>
    <property type="match status" value="1"/>
</dbReference>
<comment type="subcellular location">
    <subcellularLocation>
        <location evidence="1">Membrane</location>
    </subcellularLocation>
</comment>
<dbReference type="PANTHER" id="PTHR46967:SF2">
    <property type="entry name" value="SUSHI, VON WILLEBRAND FACTOR TYPE A, EGF AND PENTRAXIN DOMAIN-CONTAINING PROTEIN 1-LIKE"/>
    <property type="match status" value="1"/>
</dbReference>
<feature type="transmembrane region" description="Helical" evidence="5">
    <location>
        <begin position="738"/>
        <end position="759"/>
    </location>
</feature>
<dbReference type="SMART" id="SM01411">
    <property type="entry name" value="Ephrin_rec_like"/>
    <property type="match status" value="2"/>
</dbReference>
<dbReference type="SUPFAM" id="SSF57184">
    <property type="entry name" value="Growth factor receptor domain"/>
    <property type="match status" value="1"/>
</dbReference>
<accession>A0A9P1D3R8</accession>
<keyword evidence="12" id="KW-1185">Reference proteome</keyword>
<dbReference type="EMBL" id="CAMXCT020003239">
    <property type="protein sequence ID" value="CAL1156664.1"/>
    <property type="molecule type" value="Genomic_DNA"/>
</dbReference>
<evidence type="ECO:0000256" key="3">
    <source>
        <dbReference type="ARBA" id="ARBA00022989"/>
    </source>
</evidence>
<evidence type="ECO:0000313" key="12">
    <source>
        <dbReference type="Proteomes" id="UP001152797"/>
    </source>
</evidence>
<evidence type="ECO:0000256" key="5">
    <source>
        <dbReference type="SAM" id="Phobius"/>
    </source>
</evidence>
<evidence type="ECO:0000256" key="1">
    <source>
        <dbReference type="ARBA" id="ARBA00004370"/>
    </source>
</evidence>
<evidence type="ECO:0000259" key="7">
    <source>
        <dbReference type="Pfam" id="PF01094"/>
    </source>
</evidence>